<accession>A0A482Y0D3</accession>
<organism evidence="2 3">
    <name type="scientific">Laodelphax striatellus</name>
    <name type="common">Small brown planthopper</name>
    <name type="synonym">Delphax striatella</name>
    <dbReference type="NCBI Taxonomy" id="195883"/>
    <lineage>
        <taxon>Eukaryota</taxon>
        <taxon>Metazoa</taxon>
        <taxon>Ecdysozoa</taxon>
        <taxon>Arthropoda</taxon>
        <taxon>Hexapoda</taxon>
        <taxon>Insecta</taxon>
        <taxon>Pterygota</taxon>
        <taxon>Neoptera</taxon>
        <taxon>Paraneoptera</taxon>
        <taxon>Hemiptera</taxon>
        <taxon>Auchenorrhyncha</taxon>
        <taxon>Fulgoroidea</taxon>
        <taxon>Delphacidae</taxon>
        <taxon>Criomorphinae</taxon>
        <taxon>Laodelphax</taxon>
    </lineage>
</organism>
<sequence>MDILPSGNIFRELQDIHDTGYFTAQPSLEDHWQQPLSGRCNNARLHYECTLLYGPPLQPELGYAKTAPSLPRPYFKQTDRTPDSPPLSGRCNNARLHYECTLLYGPPLQPELGYAKAASPLPPPYFKQTDRTPYSPVNWVVK</sequence>
<dbReference type="InParanoid" id="A0A482Y0D3"/>
<evidence type="ECO:0000313" key="2">
    <source>
        <dbReference type="EMBL" id="RZF49321.1"/>
    </source>
</evidence>
<dbReference type="STRING" id="195883.A0A482Y0D3"/>
<dbReference type="OrthoDB" id="4748970at2759"/>
<name>A0A482Y0D3_LAOST</name>
<protein>
    <submittedName>
        <fullName evidence="2">Uncharacterized protein</fullName>
    </submittedName>
</protein>
<dbReference type="EMBL" id="QKKF02000071">
    <property type="protein sequence ID" value="RZF49321.1"/>
    <property type="molecule type" value="Genomic_DNA"/>
</dbReference>
<keyword evidence="3" id="KW-1185">Reference proteome</keyword>
<dbReference type="AlphaFoldDB" id="A0A482Y0D3"/>
<comment type="caution">
    <text evidence="2">The sequence shown here is derived from an EMBL/GenBank/DDBJ whole genome shotgun (WGS) entry which is preliminary data.</text>
</comment>
<evidence type="ECO:0000313" key="3">
    <source>
        <dbReference type="Proteomes" id="UP000291343"/>
    </source>
</evidence>
<evidence type="ECO:0000256" key="1">
    <source>
        <dbReference type="SAM" id="MobiDB-lite"/>
    </source>
</evidence>
<proteinExistence type="predicted"/>
<dbReference type="Proteomes" id="UP000291343">
    <property type="component" value="Unassembled WGS sequence"/>
</dbReference>
<gene>
    <name evidence="2" type="ORF">LSTR_LSTR006735</name>
</gene>
<feature type="region of interest" description="Disordered" evidence="1">
    <location>
        <begin position="68"/>
        <end position="89"/>
    </location>
</feature>
<reference evidence="2 3" key="1">
    <citation type="journal article" date="2017" name="Gigascience">
        <title>Genome sequence of the small brown planthopper, Laodelphax striatellus.</title>
        <authorList>
            <person name="Zhu J."/>
            <person name="Jiang F."/>
            <person name="Wang X."/>
            <person name="Yang P."/>
            <person name="Bao Y."/>
            <person name="Zhao W."/>
            <person name="Wang W."/>
            <person name="Lu H."/>
            <person name="Wang Q."/>
            <person name="Cui N."/>
            <person name="Li J."/>
            <person name="Chen X."/>
            <person name="Luo L."/>
            <person name="Yu J."/>
            <person name="Kang L."/>
            <person name="Cui F."/>
        </authorList>
    </citation>
    <scope>NUCLEOTIDE SEQUENCE [LARGE SCALE GENOMIC DNA]</scope>
    <source>
        <strain evidence="2">Lst14</strain>
    </source>
</reference>